<dbReference type="PANTHER" id="PTHR43270:SF4">
    <property type="entry name" value="CARNOSINE DIPEPTIDASE 2, ISOFORM A"/>
    <property type="match status" value="1"/>
</dbReference>
<dbReference type="InterPro" id="IPR051458">
    <property type="entry name" value="Cyt/Met_Dipeptidase"/>
</dbReference>
<dbReference type="GO" id="GO:0046872">
    <property type="term" value="F:metal ion binding"/>
    <property type="evidence" value="ECO:0007669"/>
    <property type="project" value="UniProtKB-KW"/>
</dbReference>
<dbReference type="InterPro" id="IPR011650">
    <property type="entry name" value="Peptidase_M20_dimer"/>
</dbReference>
<accession>A0A433JI41</accession>
<dbReference type="SUPFAM" id="SSF53187">
    <property type="entry name" value="Zn-dependent exopeptidases"/>
    <property type="match status" value="1"/>
</dbReference>
<evidence type="ECO:0000259" key="4">
    <source>
        <dbReference type="Pfam" id="PF07687"/>
    </source>
</evidence>
<dbReference type="Gene3D" id="3.30.70.360">
    <property type="match status" value="1"/>
</dbReference>
<evidence type="ECO:0000313" key="6">
    <source>
        <dbReference type="Proteomes" id="UP000288012"/>
    </source>
</evidence>
<keyword evidence="6" id="KW-1185">Reference proteome</keyword>
<dbReference type="GO" id="GO:0008233">
    <property type="term" value="F:peptidase activity"/>
    <property type="evidence" value="ECO:0007669"/>
    <property type="project" value="UniProtKB-KW"/>
</dbReference>
<dbReference type="Pfam" id="PF01546">
    <property type="entry name" value="Peptidase_M20"/>
    <property type="match status" value="1"/>
</dbReference>
<feature type="domain" description="Peptidase M20 dimerisation" evidence="4">
    <location>
        <begin position="219"/>
        <end position="363"/>
    </location>
</feature>
<keyword evidence="2" id="KW-0479">Metal-binding</keyword>
<keyword evidence="1" id="KW-0645">Protease</keyword>
<evidence type="ECO:0000256" key="2">
    <source>
        <dbReference type="ARBA" id="ARBA00022723"/>
    </source>
</evidence>
<protein>
    <submittedName>
        <fullName evidence="5">M20/M25/M40 family metallo-hydrolase</fullName>
    </submittedName>
</protein>
<name>A0A433JI41_9GAMM</name>
<sequence>MLNPQGLLEYIDKQWEEEIIPSLSDYIKIPNKSPNFDSKWQEHGFMEEAVSHIAQWCKAHAPHNMKLEILRLPGRTPLLLMDIAGQTHETVLLYGHLDKQPEMSGWNEGLGPWIPALQDGKLYGRGSADDGYAVYAALTAIRAIQEQGLPHSRCLILIEASEESGSMDLPYYLEMIKAQMGDPKLIICLDSGAGNYEQLWITTSLRGNIVGNLSVELIHEGVHSGNASGIVADSFRVTRELLSRLEEEKTGEIKLAELQCEIPPGRINEAANCAGVLGSRVFTEFPFHPAVEPVGDNLQQLILNRTWRPALTITGAEGLPAIADAGNVLRPKTVLKLSMRIPPLVHAETAAKAMQSSLSQAAPYHAKVSFHVDSMSMGWNAPLLADWLSRAIQDASHSFYQKPAMFMGEGGTIPFMFMLGEKFPNAQFMITGVLGPHANAHGPNEFLHLGMAKKLTACVAYVLHQQFLHSQEMQITG</sequence>
<proteinExistence type="predicted"/>
<dbReference type="Proteomes" id="UP000288012">
    <property type="component" value="Unassembled WGS sequence"/>
</dbReference>
<dbReference type="Pfam" id="PF07687">
    <property type="entry name" value="M20_dimer"/>
    <property type="match status" value="1"/>
</dbReference>
<organism evidence="5 6">
    <name type="scientific">Legionella septentrionalis</name>
    <dbReference type="NCBI Taxonomy" id="2498109"/>
    <lineage>
        <taxon>Bacteria</taxon>
        <taxon>Pseudomonadati</taxon>
        <taxon>Pseudomonadota</taxon>
        <taxon>Gammaproteobacteria</taxon>
        <taxon>Legionellales</taxon>
        <taxon>Legionellaceae</taxon>
        <taxon>Legionella</taxon>
    </lineage>
</organism>
<evidence type="ECO:0000313" key="5">
    <source>
        <dbReference type="EMBL" id="RUQ84534.1"/>
    </source>
</evidence>
<reference evidence="5 6" key="1">
    <citation type="submission" date="2018-12" db="EMBL/GenBank/DDBJ databases">
        <title>Legionella sp,whole genome shotgun sequence.</title>
        <authorList>
            <person name="Wu H."/>
        </authorList>
    </citation>
    <scope>NUCLEOTIDE SEQUENCE [LARGE SCALE GENOMIC DNA]</scope>
    <source>
        <strain evidence="6">km714</strain>
    </source>
</reference>
<keyword evidence="3 5" id="KW-0378">Hydrolase</keyword>
<dbReference type="PANTHER" id="PTHR43270">
    <property type="entry name" value="BETA-ALA-HIS DIPEPTIDASE"/>
    <property type="match status" value="1"/>
</dbReference>
<dbReference type="GO" id="GO:0006508">
    <property type="term" value="P:proteolysis"/>
    <property type="evidence" value="ECO:0007669"/>
    <property type="project" value="UniProtKB-KW"/>
</dbReference>
<evidence type="ECO:0000256" key="3">
    <source>
        <dbReference type="ARBA" id="ARBA00022801"/>
    </source>
</evidence>
<dbReference type="EMBL" id="RZGR01000025">
    <property type="protein sequence ID" value="RUQ84534.1"/>
    <property type="molecule type" value="Genomic_DNA"/>
</dbReference>
<dbReference type="AlphaFoldDB" id="A0A433JI41"/>
<dbReference type="InterPro" id="IPR002933">
    <property type="entry name" value="Peptidase_M20"/>
</dbReference>
<dbReference type="CDD" id="cd05682">
    <property type="entry name" value="M20_dipept_dapE"/>
    <property type="match status" value="1"/>
</dbReference>
<dbReference type="RefSeq" id="WP_127057275.1">
    <property type="nucleotide sequence ID" value="NZ_RZGR01000025.1"/>
</dbReference>
<evidence type="ECO:0000256" key="1">
    <source>
        <dbReference type="ARBA" id="ARBA00022670"/>
    </source>
</evidence>
<comment type="caution">
    <text evidence="5">The sequence shown here is derived from an EMBL/GenBank/DDBJ whole genome shotgun (WGS) entry which is preliminary data.</text>
</comment>
<dbReference type="Gene3D" id="3.40.630.10">
    <property type="entry name" value="Zn peptidases"/>
    <property type="match status" value="1"/>
</dbReference>
<gene>
    <name evidence="5" type="ORF">EKM59_08455</name>
</gene>